<dbReference type="InterPro" id="IPR001867">
    <property type="entry name" value="OmpR/PhoB-type_DNA-bd"/>
</dbReference>
<dbReference type="InterPro" id="IPR058852">
    <property type="entry name" value="HTH_77"/>
</dbReference>
<dbReference type="InterPro" id="IPR027417">
    <property type="entry name" value="P-loop_NTPase"/>
</dbReference>
<comment type="similarity">
    <text evidence="1">Belongs to the AfsR/DnrI/RedD regulatory family.</text>
</comment>
<feature type="DNA-binding region" description="OmpR/PhoB-type" evidence="3">
    <location>
        <begin position="1"/>
        <end position="96"/>
    </location>
</feature>
<dbReference type="AlphaFoldDB" id="A0A4P6Q1J3"/>
<dbReference type="OrthoDB" id="3194665at2"/>
<dbReference type="KEGG" id="strr:EKD16_12905"/>
<organism evidence="5 6">
    <name type="scientific">Streptomonospora litoralis</name>
    <dbReference type="NCBI Taxonomy" id="2498135"/>
    <lineage>
        <taxon>Bacteria</taxon>
        <taxon>Bacillati</taxon>
        <taxon>Actinomycetota</taxon>
        <taxon>Actinomycetes</taxon>
        <taxon>Streptosporangiales</taxon>
        <taxon>Nocardiopsidaceae</taxon>
        <taxon>Streptomonospora</taxon>
    </lineage>
</organism>
<evidence type="ECO:0000259" key="4">
    <source>
        <dbReference type="PROSITE" id="PS51755"/>
    </source>
</evidence>
<dbReference type="EMBL" id="CP036455">
    <property type="protein sequence ID" value="QBI54363.1"/>
    <property type="molecule type" value="Genomic_DNA"/>
</dbReference>
<evidence type="ECO:0000256" key="2">
    <source>
        <dbReference type="ARBA" id="ARBA00023125"/>
    </source>
</evidence>
<gene>
    <name evidence="5" type="ORF">EKD16_12905</name>
</gene>
<evidence type="ECO:0000313" key="6">
    <source>
        <dbReference type="Proteomes" id="UP000292235"/>
    </source>
</evidence>
<dbReference type="SMART" id="SM01043">
    <property type="entry name" value="BTAD"/>
    <property type="match status" value="1"/>
</dbReference>
<dbReference type="GO" id="GO:0003677">
    <property type="term" value="F:DNA binding"/>
    <property type="evidence" value="ECO:0007669"/>
    <property type="project" value="UniProtKB-UniRule"/>
</dbReference>
<dbReference type="SUPFAM" id="SSF46894">
    <property type="entry name" value="C-terminal effector domain of the bipartite response regulators"/>
    <property type="match status" value="1"/>
</dbReference>
<accession>A0A4P6Q1J3</accession>
<dbReference type="PROSITE" id="PS51755">
    <property type="entry name" value="OMPR_PHOB"/>
    <property type="match status" value="1"/>
</dbReference>
<dbReference type="Proteomes" id="UP000292235">
    <property type="component" value="Chromosome"/>
</dbReference>
<dbReference type="InterPro" id="IPR005158">
    <property type="entry name" value="BTAD"/>
</dbReference>
<dbReference type="InterPro" id="IPR011990">
    <property type="entry name" value="TPR-like_helical_dom_sf"/>
</dbReference>
<dbReference type="Gene3D" id="1.25.40.10">
    <property type="entry name" value="Tetratricopeptide repeat domain"/>
    <property type="match status" value="3"/>
</dbReference>
<dbReference type="GO" id="GO:0000160">
    <property type="term" value="P:phosphorelay signal transduction system"/>
    <property type="evidence" value="ECO:0007669"/>
    <property type="project" value="InterPro"/>
</dbReference>
<dbReference type="PANTHER" id="PTHR47691:SF3">
    <property type="entry name" value="HTH-TYPE TRANSCRIPTIONAL REGULATOR RV0890C-RELATED"/>
    <property type="match status" value="1"/>
</dbReference>
<evidence type="ECO:0000313" key="5">
    <source>
        <dbReference type="EMBL" id="QBI54363.1"/>
    </source>
</evidence>
<feature type="domain" description="OmpR/PhoB-type" evidence="4">
    <location>
        <begin position="1"/>
        <end position="96"/>
    </location>
</feature>
<name>A0A4P6Q1J3_9ACTN</name>
<sequence>MRFGVLGPLAVWDAKGALVRVSGAKVRALLADLLLHEGRPVPADRLIDDLWGEAVPGNPTAALQAKVSQLRRALEQAEAGGRARVQSGPAGYALRVDADDLDTARFAALAARARDSAEPRHRAELLAAALDLFRGGVCAEFADEEFVRTAAARWEEKRATAIEELAEVRLDLGEHRLLVAELEPLVQRYPLRERLRAVHIRALYLSGRQSEALEAYGHVRDHLSTELGLDPGPELVRLHQSILEQDPRLRAAESPAAARPRSNLPPAVLKEPFTGLIGRREAGAEVRARLDAGRLVTLAGPGGVGKTRLAVETAARAAEDFPDGVWLVELAARNPGTDGVEALADAVASTLGIREDAALGAPHGEEAHFGVVDRLTKALHGKRPLLILDNCEHLIEPIAELAGLLLGAVPEMGILATSHEPLGLAAELVYAVRPLELPSPDADAAELAGNPAVRLFTTRAGAQAPGFALDAGNASAVASICRRLDGIPLALELAATRVRTFGVHELANRIGDRFRILTTGHRNAPARHQTLRAMIDWSWELLPGPERAVLRRLAVHAEGCTLAAAEEVCAGGGIERTEVPDLLARLVDRSLVAAVEVATGGGPPTVRYRLLESVSAYCRERLEDAGESDDMRRRHAEFYTRLAESAEPHLRGWEQQEWLARLDAEAANLRAALDTAVRTSRADLALRLVDAMAWYWFLRGRHGEARRSLRAALEAGADGPVLARAAATAWASGVAFLTGQTDPAAHSEHALELYDRIDAPLRRARAQWLLAFSRSGAGDLDGSTRLVAQALTAFRGHGDRWGIAAALGTRAEHALVQGDLVAARQDSEASAALFEELGDRWGQAYAAQTRGMLAEVAGDYVFAARLHRRSLRTAEELGLWPSVSMQLAKLGRLSLLDGDIAEADEFHEKARRLAAEQGSGSGEAFALVGLALGARRRNRLDTAEEYLRRLLDWNRRIAYQPGVALALAERGFVAELRGDAETAAALHAEGLSAAEQTGDPRAVALALEGLGGAAAAAGDHRRAARFLGAAAAQRESVGAPLPAAERGDVDRATLAARTELGADAFDADFERGRDGAVCGSAPSVPG</sequence>
<dbReference type="GO" id="GO:0006355">
    <property type="term" value="P:regulation of DNA-templated transcription"/>
    <property type="evidence" value="ECO:0007669"/>
    <property type="project" value="InterPro"/>
</dbReference>
<protein>
    <submittedName>
        <fullName evidence="5">HTH-type transcriptional regulator</fullName>
    </submittedName>
</protein>
<dbReference type="Gene3D" id="1.10.10.10">
    <property type="entry name" value="Winged helix-like DNA-binding domain superfamily/Winged helix DNA-binding domain"/>
    <property type="match status" value="1"/>
</dbReference>
<dbReference type="Pfam" id="PF00486">
    <property type="entry name" value="Trans_reg_C"/>
    <property type="match status" value="1"/>
</dbReference>
<dbReference type="SUPFAM" id="SSF52540">
    <property type="entry name" value="P-loop containing nucleoside triphosphate hydrolases"/>
    <property type="match status" value="1"/>
</dbReference>
<dbReference type="CDD" id="cd15831">
    <property type="entry name" value="BTAD"/>
    <property type="match status" value="1"/>
</dbReference>
<dbReference type="InterPro" id="IPR036388">
    <property type="entry name" value="WH-like_DNA-bd_sf"/>
</dbReference>
<dbReference type="Gene3D" id="3.40.50.300">
    <property type="entry name" value="P-loop containing nucleotide triphosphate hydrolases"/>
    <property type="match status" value="1"/>
</dbReference>
<keyword evidence="2 3" id="KW-0238">DNA-binding</keyword>
<dbReference type="PRINTS" id="PR00364">
    <property type="entry name" value="DISEASERSIST"/>
</dbReference>
<dbReference type="PANTHER" id="PTHR47691">
    <property type="entry name" value="REGULATOR-RELATED"/>
    <property type="match status" value="1"/>
</dbReference>
<dbReference type="Pfam" id="PF25872">
    <property type="entry name" value="HTH_77"/>
    <property type="match status" value="1"/>
</dbReference>
<evidence type="ECO:0000256" key="1">
    <source>
        <dbReference type="ARBA" id="ARBA00005820"/>
    </source>
</evidence>
<dbReference type="InterPro" id="IPR016032">
    <property type="entry name" value="Sig_transdc_resp-reg_C-effctor"/>
</dbReference>
<dbReference type="SUPFAM" id="SSF48452">
    <property type="entry name" value="TPR-like"/>
    <property type="match status" value="3"/>
</dbReference>
<reference evidence="5 6" key="1">
    <citation type="submission" date="2019-02" db="EMBL/GenBank/DDBJ databases">
        <authorList>
            <person name="Khodamoradi S."/>
            <person name="Hahnke R.L."/>
            <person name="Kaempfer P."/>
            <person name="Schumann P."/>
            <person name="Rohde M."/>
            <person name="Steinert M."/>
            <person name="Luzhetskyy A."/>
            <person name="Wink J."/>
            <person name="Ruckert C."/>
        </authorList>
    </citation>
    <scope>NUCLEOTIDE SEQUENCE [LARGE SCALE GENOMIC DNA]</scope>
    <source>
        <strain evidence="5 6">M2</strain>
    </source>
</reference>
<dbReference type="SMART" id="SM00862">
    <property type="entry name" value="Trans_reg_C"/>
    <property type="match status" value="1"/>
</dbReference>
<proteinExistence type="inferred from homology"/>
<keyword evidence="6" id="KW-1185">Reference proteome</keyword>
<dbReference type="Pfam" id="PF03704">
    <property type="entry name" value="BTAD"/>
    <property type="match status" value="1"/>
</dbReference>
<evidence type="ECO:0000256" key="3">
    <source>
        <dbReference type="PROSITE-ProRule" id="PRU01091"/>
    </source>
</evidence>
<dbReference type="RefSeq" id="WP_131098554.1">
    <property type="nucleotide sequence ID" value="NZ_CP036455.1"/>
</dbReference>